<evidence type="ECO:0000259" key="2">
    <source>
        <dbReference type="Pfam" id="PF19266"/>
    </source>
</evidence>
<dbReference type="InParanoid" id="A0A540VFS6"/>
<feature type="domain" description="Contractile injection system tube protein N-terminal" evidence="2">
    <location>
        <begin position="21"/>
        <end position="147"/>
    </location>
</feature>
<gene>
    <name evidence="3" type="ORF">FKZ61_12065</name>
</gene>
<dbReference type="EMBL" id="VIGC01000013">
    <property type="protein sequence ID" value="TQE95567.1"/>
    <property type="molecule type" value="Genomic_DNA"/>
</dbReference>
<feature type="region of interest" description="Disordered" evidence="1">
    <location>
        <begin position="153"/>
        <end position="206"/>
    </location>
</feature>
<feature type="compositionally biased region" description="Low complexity" evidence="1">
    <location>
        <begin position="189"/>
        <end position="199"/>
    </location>
</feature>
<evidence type="ECO:0000256" key="1">
    <source>
        <dbReference type="SAM" id="MobiDB-lite"/>
    </source>
</evidence>
<feature type="region of interest" description="Disordered" evidence="1">
    <location>
        <begin position="1"/>
        <end position="31"/>
    </location>
</feature>
<dbReference type="RefSeq" id="WP_141610386.1">
    <property type="nucleotide sequence ID" value="NZ_VIGC02000013.1"/>
</dbReference>
<organism evidence="3 4">
    <name type="scientific">Litorilinea aerophila</name>
    <dbReference type="NCBI Taxonomy" id="1204385"/>
    <lineage>
        <taxon>Bacteria</taxon>
        <taxon>Bacillati</taxon>
        <taxon>Chloroflexota</taxon>
        <taxon>Caldilineae</taxon>
        <taxon>Caldilineales</taxon>
        <taxon>Caldilineaceae</taxon>
        <taxon>Litorilinea</taxon>
    </lineage>
</organism>
<dbReference type="OrthoDB" id="9809850at2"/>
<dbReference type="Pfam" id="PF19266">
    <property type="entry name" value="CIS_tube"/>
    <property type="match status" value="1"/>
</dbReference>
<proteinExistence type="predicted"/>
<evidence type="ECO:0000313" key="3">
    <source>
        <dbReference type="EMBL" id="TQE95567.1"/>
    </source>
</evidence>
<comment type="caution">
    <text evidence="3">The sequence shown here is derived from an EMBL/GenBank/DDBJ whole genome shotgun (WGS) entry which is preliminary data.</text>
</comment>
<evidence type="ECO:0000313" key="4">
    <source>
        <dbReference type="Proteomes" id="UP000317371"/>
    </source>
</evidence>
<name>A0A540VFS6_9CHLR</name>
<reference evidence="3 4" key="1">
    <citation type="submission" date="2019-06" db="EMBL/GenBank/DDBJ databases">
        <title>Genome sequence of Litorilinea aerophila BAA-2444.</title>
        <authorList>
            <person name="Maclea K.S."/>
            <person name="Maurais E.G."/>
            <person name="Iannazzi L.C."/>
        </authorList>
    </citation>
    <scope>NUCLEOTIDE SEQUENCE [LARGE SCALE GENOMIC DNA]</scope>
    <source>
        <strain evidence="3 4">ATCC BAA-2444</strain>
    </source>
</reference>
<sequence>MTEEAEFRTARFAPLPLDSQGNPTQGKAIPVDFNPEKLQYDVSNTLQNKGKGSKKKQYVSESTAKLTMELVFDTTLDGQDVRNRTQELARLMDPTRGADKKAPPVVEFQWGSYKFRGMVESFKETIDFFAPNGIPLRSTVNLVMSRQDEVFAPQDTSGSFDSQQANAANRPAVEVPTAPAEGGGGGPGQNAAQAAAQSGDPRGARAIGAANGQESLRFASGDSLVVAPPAQLSGAVAFASAGAGAGIGVGGGGGLSAGAGAGLSAGAGAGVSLGASAGAGLTAGASASVQAGARASAGVSASAGAFTALSTVRRDTRVSLNLDPERLLAVNATANLSTDVGASFGIGGQASLQGSASLRAEVGANASLRARLQFDSTP</sequence>
<dbReference type="AlphaFoldDB" id="A0A540VFS6"/>
<keyword evidence="4" id="KW-1185">Reference proteome</keyword>
<dbReference type="Proteomes" id="UP000317371">
    <property type="component" value="Unassembled WGS sequence"/>
</dbReference>
<dbReference type="InterPro" id="IPR045361">
    <property type="entry name" value="CIS_tube_prot_N"/>
</dbReference>
<feature type="compositionally biased region" description="Polar residues" evidence="1">
    <location>
        <begin position="154"/>
        <end position="167"/>
    </location>
</feature>
<accession>A0A540VFS6</accession>
<protein>
    <recommendedName>
        <fullName evidence="2">Contractile injection system tube protein N-terminal domain-containing protein</fullName>
    </recommendedName>
</protein>